<feature type="compositionally biased region" description="Basic and acidic residues" evidence="2">
    <location>
        <begin position="425"/>
        <end position="438"/>
    </location>
</feature>
<keyword evidence="3" id="KW-0812">Transmembrane</keyword>
<keyword evidence="6" id="KW-1185">Reference proteome</keyword>
<evidence type="ECO:0000256" key="1">
    <source>
        <dbReference type="ARBA" id="ARBA00004413"/>
    </source>
</evidence>
<evidence type="ECO:0000259" key="4">
    <source>
        <dbReference type="Pfam" id="PF13962"/>
    </source>
</evidence>
<dbReference type="InterPro" id="IPR036770">
    <property type="entry name" value="Ankyrin_rpt-contain_sf"/>
</dbReference>
<dbReference type="Proteomes" id="UP000075243">
    <property type="component" value="Unassembled WGS sequence"/>
</dbReference>
<sequence>MEGKDDDDDRKIEKTNKRLFKLCMKGKWKKVVETYEKEKNAHTERITRTGDTALHVAVTDGQDDVVLQLVKLICSVDKLALGITNERKNTALHFAASMGSVEMCECIASADASLLSVRNVDGETPLFLAALHGRKQAFMTLHYSCIYHTNPKDSNYYSNCRRADGDTILHSAIAGDYFDLAFQIMNLYGDLANWTNENGFTPLHVLANKPSVFKSGCHLGRFEAIIYYAIVVKELKVETKLHLHCPTANKEKNNYPGNYRTFIELWRLTKKFTSVVTHPLTQFVNKKLPQNDQNGTQRDIEASKNNGAGKNSSETSNWSHPLFPTNYRTCVDFFKFVLMVMSVILGTGSDMIRRIRKKKEKHVWSAQIMEKLLELACLYEYDENGGSIPGDKDPETSPYDFDEKGRATLRDITEEQPSTTNGEAKQQKNGEKKNEQKMPETPILIAARNGVTEMVDKIIDLIPVAVHDIDAMKKNIVLLAVENRQTYLYDFLRKKNLKESIFGAVDREGNSVLHLAAKLGDYKPWLIPGEALQMHWEIKWYLFVKESMSPQFFRRYNNENKTPRDIFSETHKDLVKSGGEWLKKTSESCSLVAALIATVAFSTSTSVPGDFKDDTGAPTLENMPEFKAFAFSSLIALCCSVTSLVMFLSILTSRFQERDFGKNLPRKLILGLTSLFMSITSMMVCFCTGHFFVLKDKLKSVAFPVYAVTCLPVTLFALAQFPLYIDLIWATFKKVPQRGYKTSLH</sequence>
<feature type="transmembrane region" description="Helical" evidence="3">
    <location>
        <begin position="705"/>
        <end position="732"/>
    </location>
</feature>
<evidence type="ECO:0000256" key="3">
    <source>
        <dbReference type="SAM" id="Phobius"/>
    </source>
</evidence>
<dbReference type="InterPro" id="IPR002110">
    <property type="entry name" value="Ankyrin_rpt"/>
</dbReference>
<feature type="region of interest" description="Disordered" evidence="2">
    <location>
        <begin position="411"/>
        <end position="441"/>
    </location>
</feature>
<feature type="transmembrane region" description="Helical" evidence="3">
    <location>
        <begin position="628"/>
        <end position="648"/>
    </location>
</feature>
<keyword evidence="3" id="KW-0472">Membrane</keyword>
<dbReference type="SMART" id="SM00248">
    <property type="entry name" value="ANK"/>
    <property type="match status" value="6"/>
</dbReference>
<reference evidence="5" key="1">
    <citation type="journal article" date="2012" name="Nat. Biotechnol.">
        <title>Draft genome sequence of pigeonpea (Cajanus cajan), an orphan legume crop of resource-poor farmers.</title>
        <authorList>
            <person name="Varshney R.K."/>
            <person name="Chen W."/>
            <person name="Li Y."/>
            <person name="Bharti A.K."/>
            <person name="Saxena R.K."/>
            <person name="Schlueter J.A."/>
            <person name="Donoghue M.T."/>
            <person name="Azam S."/>
            <person name="Fan G."/>
            <person name="Whaley A.M."/>
            <person name="Farmer A.D."/>
            <person name="Sheridan J."/>
            <person name="Iwata A."/>
            <person name="Tuteja R."/>
            <person name="Penmetsa R.V."/>
            <person name="Wu W."/>
            <person name="Upadhyaya H.D."/>
            <person name="Yang S.P."/>
            <person name="Shah T."/>
            <person name="Saxena K.B."/>
            <person name="Michael T."/>
            <person name="McCombie W.R."/>
            <person name="Yang B."/>
            <person name="Zhang G."/>
            <person name="Yang H."/>
            <person name="Wang J."/>
            <person name="Spillane C."/>
            <person name="Cook D.R."/>
            <person name="May G.D."/>
            <person name="Xu X."/>
            <person name="Jackson S.A."/>
        </authorList>
    </citation>
    <scope>NUCLEOTIDE SEQUENCE [LARGE SCALE GENOMIC DNA]</scope>
</reference>
<dbReference type="SUPFAM" id="SSF48403">
    <property type="entry name" value="Ankyrin repeat"/>
    <property type="match status" value="2"/>
</dbReference>
<proteinExistence type="predicted"/>
<protein>
    <submittedName>
        <fullName evidence="5">Ankyrin-2</fullName>
    </submittedName>
</protein>
<accession>A0A151RDR9</accession>
<keyword evidence="3" id="KW-1133">Transmembrane helix</keyword>
<organism evidence="5 6">
    <name type="scientific">Cajanus cajan</name>
    <name type="common">Pigeon pea</name>
    <name type="synonym">Cajanus indicus</name>
    <dbReference type="NCBI Taxonomy" id="3821"/>
    <lineage>
        <taxon>Eukaryota</taxon>
        <taxon>Viridiplantae</taxon>
        <taxon>Streptophyta</taxon>
        <taxon>Embryophyta</taxon>
        <taxon>Tracheophyta</taxon>
        <taxon>Spermatophyta</taxon>
        <taxon>Magnoliopsida</taxon>
        <taxon>eudicotyledons</taxon>
        <taxon>Gunneridae</taxon>
        <taxon>Pentapetalae</taxon>
        <taxon>rosids</taxon>
        <taxon>fabids</taxon>
        <taxon>Fabales</taxon>
        <taxon>Fabaceae</taxon>
        <taxon>Papilionoideae</taxon>
        <taxon>50 kb inversion clade</taxon>
        <taxon>NPAAA clade</taxon>
        <taxon>indigoferoid/millettioid clade</taxon>
        <taxon>Phaseoleae</taxon>
        <taxon>Cajanus</taxon>
    </lineage>
</organism>
<dbReference type="PANTHER" id="PTHR24177">
    <property type="entry name" value="CASKIN"/>
    <property type="match status" value="1"/>
</dbReference>
<name>A0A151RDR9_CAJCA</name>
<dbReference type="Gene3D" id="1.25.40.20">
    <property type="entry name" value="Ankyrin repeat-containing domain"/>
    <property type="match status" value="3"/>
</dbReference>
<dbReference type="Gramene" id="C.cajan_35180.t">
    <property type="protein sequence ID" value="C.cajan_35180.t"/>
    <property type="gene ID" value="C.cajan_35180"/>
</dbReference>
<evidence type="ECO:0000256" key="2">
    <source>
        <dbReference type="SAM" id="MobiDB-lite"/>
    </source>
</evidence>
<evidence type="ECO:0000313" key="6">
    <source>
        <dbReference type="Proteomes" id="UP000075243"/>
    </source>
</evidence>
<dbReference type="OMA" id="FKSGCHL"/>
<feature type="region of interest" description="Disordered" evidence="2">
    <location>
        <begin position="286"/>
        <end position="318"/>
    </location>
</feature>
<feature type="transmembrane region" description="Helical" evidence="3">
    <location>
        <begin position="668"/>
        <end position="693"/>
    </location>
</feature>
<dbReference type="Pfam" id="PF12796">
    <property type="entry name" value="Ank_2"/>
    <property type="match status" value="1"/>
</dbReference>
<dbReference type="AlphaFoldDB" id="A0A151RDR9"/>
<dbReference type="PANTHER" id="PTHR24177:SF103">
    <property type="entry name" value="PGG DOMAIN-CONTAINING PROTEIN"/>
    <property type="match status" value="1"/>
</dbReference>
<gene>
    <name evidence="5" type="ORF">KK1_037970</name>
</gene>
<comment type="subcellular location">
    <subcellularLocation>
        <location evidence="1">Cell membrane</location>
        <topology evidence="1">Peripheral membrane protein</topology>
        <orientation evidence="1">Cytoplasmic side</orientation>
    </subcellularLocation>
</comment>
<dbReference type="EMBL" id="KQ483820">
    <property type="protein sequence ID" value="KYP40681.1"/>
    <property type="molecule type" value="Genomic_DNA"/>
</dbReference>
<dbReference type="Pfam" id="PF13962">
    <property type="entry name" value="PGG"/>
    <property type="match status" value="1"/>
</dbReference>
<dbReference type="GO" id="GO:0005886">
    <property type="term" value="C:plasma membrane"/>
    <property type="evidence" value="ECO:0007669"/>
    <property type="project" value="UniProtKB-SubCell"/>
</dbReference>
<dbReference type="InterPro" id="IPR026961">
    <property type="entry name" value="PGG_dom"/>
</dbReference>
<evidence type="ECO:0000313" key="5">
    <source>
        <dbReference type="EMBL" id="KYP40681.1"/>
    </source>
</evidence>
<feature type="domain" description="PGG" evidence="4">
    <location>
        <begin position="580"/>
        <end position="692"/>
    </location>
</feature>
<dbReference type="FunFam" id="1.25.40.20:FF:000545">
    <property type="entry name" value="Serine/threonine-protein phosphatase 6 regulatory ankyrin repeat subunit A"/>
    <property type="match status" value="1"/>
</dbReference>